<accession>A0ABW3KB87</accession>
<organism evidence="3 4">
    <name type="scientific">Ohtaekwangia kribbensis</name>
    <dbReference type="NCBI Taxonomy" id="688913"/>
    <lineage>
        <taxon>Bacteria</taxon>
        <taxon>Pseudomonadati</taxon>
        <taxon>Bacteroidota</taxon>
        <taxon>Cytophagia</taxon>
        <taxon>Cytophagales</taxon>
        <taxon>Fulvivirgaceae</taxon>
        <taxon>Ohtaekwangia</taxon>
    </lineage>
</organism>
<protein>
    <submittedName>
        <fullName evidence="3">Response regulator</fullName>
    </submittedName>
</protein>
<dbReference type="InterPro" id="IPR011006">
    <property type="entry name" value="CheY-like_superfamily"/>
</dbReference>
<comment type="caution">
    <text evidence="3">The sequence shown here is derived from an EMBL/GenBank/DDBJ whole genome shotgun (WGS) entry which is preliminary data.</text>
</comment>
<evidence type="ECO:0000313" key="3">
    <source>
        <dbReference type="EMBL" id="MFD1003519.1"/>
    </source>
</evidence>
<dbReference type="PROSITE" id="PS50110">
    <property type="entry name" value="RESPONSE_REGULATORY"/>
    <property type="match status" value="1"/>
</dbReference>
<dbReference type="Proteomes" id="UP001597112">
    <property type="component" value="Unassembled WGS sequence"/>
</dbReference>
<dbReference type="PANTHER" id="PTHR44520:SF2">
    <property type="entry name" value="RESPONSE REGULATOR RCP1"/>
    <property type="match status" value="1"/>
</dbReference>
<keyword evidence="4" id="KW-1185">Reference proteome</keyword>
<dbReference type="InterPro" id="IPR001789">
    <property type="entry name" value="Sig_transdc_resp-reg_receiver"/>
</dbReference>
<feature type="modified residue" description="4-aspartylphosphate" evidence="1">
    <location>
        <position position="64"/>
    </location>
</feature>
<name>A0ABW3KB87_9BACT</name>
<dbReference type="SMART" id="SM00448">
    <property type="entry name" value="REC"/>
    <property type="match status" value="1"/>
</dbReference>
<evidence type="ECO:0000256" key="1">
    <source>
        <dbReference type="PROSITE-ProRule" id="PRU00169"/>
    </source>
</evidence>
<dbReference type="InterPro" id="IPR052893">
    <property type="entry name" value="TCS_response_regulator"/>
</dbReference>
<evidence type="ECO:0000259" key="2">
    <source>
        <dbReference type="PROSITE" id="PS50110"/>
    </source>
</evidence>
<dbReference type="Gene3D" id="3.40.50.2300">
    <property type="match status" value="1"/>
</dbReference>
<feature type="domain" description="Response regulatory" evidence="2">
    <location>
        <begin position="11"/>
        <end position="133"/>
    </location>
</feature>
<dbReference type="SUPFAM" id="SSF52172">
    <property type="entry name" value="CheY-like"/>
    <property type="match status" value="1"/>
</dbReference>
<dbReference type="EMBL" id="JBHTKA010000016">
    <property type="protein sequence ID" value="MFD1003519.1"/>
    <property type="molecule type" value="Genomic_DNA"/>
</dbReference>
<dbReference type="Pfam" id="PF00072">
    <property type="entry name" value="Response_reg"/>
    <property type="match status" value="1"/>
</dbReference>
<proteinExistence type="predicted"/>
<dbReference type="PANTHER" id="PTHR44520">
    <property type="entry name" value="RESPONSE REGULATOR RCP1-RELATED"/>
    <property type="match status" value="1"/>
</dbReference>
<sequence>MDQLIIPLNSPILIVEDDPDDQDILKSVCSEIGIEDHLLFFNNGNKVFEYLKRTTQKPLLIICDINMPLMDGLELLEHINNDHFLKRKSIPFIFFSTAASPAQVRRAYELTVQGFFLKENSFEELKKTMHLILRYWLKCRHPNAVSSIIY</sequence>
<gene>
    <name evidence="3" type="ORF">ACFQ21_29610</name>
</gene>
<evidence type="ECO:0000313" key="4">
    <source>
        <dbReference type="Proteomes" id="UP001597112"/>
    </source>
</evidence>
<reference evidence="4" key="1">
    <citation type="journal article" date="2019" name="Int. J. Syst. Evol. Microbiol.">
        <title>The Global Catalogue of Microorganisms (GCM) 10K type strain sequencing project: providing services to taxonomists for standard genome sequencing and annotation.</title>
        <authorList>
            <consortium name="The Broad Institute Genomics Platform"/>
            <consortium name="The Broad Institute Genome Sequencing Center for Infectious Disease"/>
            <person name="Wu L."/>
            <person name="Ma J."/>
        </authorList>
    </citation>
    <scope>NUCLEOTIDE SEQUENCE [LARGE SCALE GENOMIC DNA]</scope>
    <source>
        <strain evidence="4">CCUG 58938</strain>
    </source>
</reference>
<keyword evidence="1" id="KW-0597">Phosphoprotein</keyword>
<dbReference type="RefSeq" id="WP_377586308.1">
    <property type="nucleotide sequence ID" value="NZ_JBHTKA010000016.1"/>
</dbReference>